<evidence type="ECO:0000313" key="9">
    <source>
        <dbReference type="Proteomes" id="UP001161757"/>
    </source>
</evidence>
<dbReference type="InterPro" id="IPR020422">
    <property type="entry name" value="TYR_PHOSPHATASE_DUAL_dom"/>
</dbReference>
<dbReference type="Proteomes" id="UP001161757">
    <property type="component" value="Unassembled WGS sequence"/>
</dbReference>
<feature type="compositionally biased region" description="Low complexity" evidence="5">
    <location>
        <begin position="71"/>
        <end position="94"/>
    </location>
</feature>
<feature type="compositionally biased region" description="Polar residues" evidence="5">
    <location>
        <begin position="37"/>
        <end position="63"/>
    </location>
</feature>
<dbReference type="PANTHER" id="PTHR10159:SF519">
    <property type="entry name" value="DUAL SPECIFICITY PROTEIN PHOSPHATASE MPK3"/>
    <property type="match status" value="1"/>
</dbReference>
<feature type="region of interest" description="Disordered" evidence="5">
    <location>
        <begin position="31"/>
        <end position="110"/>
    </location>
</feature>
<sequence length="757" mass="82330">MPVEVASILSTPFPSVMSVVGQAKTTFVEDMADPSLPRTTRGQSQYTVTTAKPPSDTTDCSSRSLHHRDSVTSITTASTGSSPATTHSTFDSPLIPDPSPSSSPESASSNLPILPFRNIMVKSPQEQAVEFHRPQAGPVTETLNDLPAKPGMALEEPTKNVKNLSLNMDAVVLPRQATSHGFDPSHAFSAPPSPLKDTPRSGRRKPTNLTIRTPGFQQQTFSKTLDVPLTSESRPGLHHFQSSPALASLASPSKPPPQGLFLHLPPSHSVTSDPKSGSSSSGHSAGGALPDLKEEDEFHLQRSQETQEKGYPKGPVLIYDDGVYLYLEPTAEEASNFDTVINVAKEIGCPLEIKPEAPRHSISEPQTAISEISFKSAWEWPRPSDVETPVETPVTPRQRGLLQKKQPEYLHVPWDHNSEILEDLYTLCRLIDERVRAGKRVLIHCQLGVSRSASLVIAYGLFKGYQPDFHSMYMTVKQRSQWVGPNMSLIYQLTDFRSKVAKGAYGDHTYNPSPSWWKLQAQESPVMDTPIARQTLWERIPPSIDCLKMPAAASKPTIPSAARVRPPLRVNKTLPPVPLFPKQERNNLATPVTATSSVDDAGAQTDQERTTLAATPLRRDNSPLRSVPPGPLPFRERFEGIVESVVAAPKPSKSPRLGLFASSPKMDIASHDVPETPTLLSPRAAEFMASPFGITAAGDLAVPTLATGSAKAPLPPQQGSFLTSDSTREHIPSAFDPRSPHQQGEVPEIFRNIDGVL</sequence>
<dbReference type="GO" id="GO:0017017">
    <property type="term" value="F:MAP kinase tyrosine/serine/threonine phosphatase activity"/>
    <property type="evidence" value="ECO:0007669"/>
    <property type="project" value="TreeGrafter"/>
</dbReference>
<name>A0AAN6ETH0_EXODE</name>
<dbReference type="EC" id="3.1.3.48" evidence="2"/>
<dbReference type="GO" id="GO:0043409">
    <property type="term" value="P:negative regulation of MAPK cascade"/>
    <property type="evidence" value="ECO:0007669"/>
    <property type="project" value="TreeGrafter"/>
</dbReference>
<feature type="domain" description="Tyrosine-protein phosphatase" evidence="6">
    <location>
        <begin position="314"/>
        <end position="502"/>
    </location>
</feature>
<dbReference type="InterPro" id="IPR016130">
    <property type="entry name" value="Tyr_Pase_AS"/>
</dbReference>
<proteinExistence type="inferred from homology"/>
<dbReference type="PANTHER" id="PTHR10159">
    <property type="entry name" value="DUAL SPECIFICITY PROTEIN PHOSPHATASE"/>
    <property type="match status" value="1"/>
</dbReference>
<dbReference type="GO" id="GO:0005829">
    <property type="term" value="C:cytosol"/>
    <property type="evidence" value="ECO:0007669"/>
    <property type="project" value="TreeGrafter"/>
</dbReference>
<dbReference type="GO" id="GO:0005634">
    <property type="term" value="C:nucleus"/>
    <property type="evidence" value="ECO:0007669"/>
    <property type="project" value="TreeGrafter"/>
</dbReference>
<comment type="similarity">
    <text evidence="1">Belongs to the protein-tyrosine phosphatase family. Non-receptor class dual specificity subfamily.</text>
</comment>
<feature type="compositionally biased region" description="Polar residues" evidence="5">
    <location>
        <begin position="207"/>
        <end position="223"/>
    </location>
</feature>
<organism evidence="8 9">
    <name type="scientific">Exophiala dermatitidis</name>
    <name type="common">Black yeast-like fungus</name>
    <name type="synonym">Wangiella dermatitidis</name>
    <dbReference type="NCBI Taxonomy" id="5970"/>
    <lineage>
        <taxon>Eukaryota</taxon>
        <taxon>Fungi</taxon>
        <taxon>Dikarya</taxon>
        <taxon>Ascomycota</taxon>
        <taxon>Pezizomycotina</taxon>
        <taxon>Eurotiomycetes</taxon>
        <taxon>Chaetothyriomycetidae</taxon>
        <taxon>Chaetothyriales</taxon>
        <taxon>Herpotrichiellaceae</taxon>
        <taxon>Exophiala</taxon>
    </lineage>
</organism>
<dbReference type="Pfam" id="PF00782">
    <property type="entry name" value="DSPc"/>
    <property type="match status" value="1"/>
</dbReference>
<evidence type="ECO:0000259" key="6">
    <source>
        <dbReference type="PROSITE" id="PS50054"/>
    </source>
</evidence>
<evidence type="ECO:0000313" key="8">
    <source>
        <dbReference type="EMBL" id="KAJ8989590.1"/>
    </source>
</evidence>
<evidence type="ECO:0000256" key="1">
    <source>
        <dbReference type="ARBA" id="ARBA00008601"/>
    </source>
</evidence>
<dbReference type="InterPro" id="IPR000340">
    <property type="entry name" value="Dual-sp_phosphatase_cat-dom"/>
</dbReference>
<evidence type="ECO:0000256" key="4">
    <source>
        <dbReference type="ARBA" id="ARBA00022912"/>
    </source>
</evidence>
<feature type="compositionally biased region" description="Polar residues" evidence="5">
    <location>
        <begin position="586"/>
        <end position="598"/>
    </location>
</feature>
<dbReference type="GO" id="GO:0033550">
    <property type="term" value="F:MAP kinase tyrosine phosphatase activity"/>
    <property type="evidence" value="ECO:0007669"/>
    <property type="project" value="TreeGrafter"/>
</dbReference>
<feature type="domain" description="Tyrosine specific protein phosphatases" evidence="7">
    <location>
        <begin position="422"/>
        <end position="479"/>
    </location>
</feature>
<accession>A0AAN6ETH0</accession>
<feature type="region of interest" description="Disordered" evidence="5">
    <location>
        <begin position="574"/>
        <end position="632"/>
    </location>
</feature>
<comment type="caution">
    <text evidence="8">The sequence shown here is derived from an EMBL/GenBank/DDBJ whole genome shotgun (WGS) entry which is preliminary data.</text>
</comment>
<keyword evidence="3 8" id="KW-0378">Hydrolase</keyword>
<evidence type="ECO:0000256" key="2">
    <source>
        <dbReference type="ARBA" id="ARBA00013064"/>
    </source>
</evidence>
<dbReference type="PROSITE" id="PS50056">
    <property type="entry name" value="TYR_PHOSPHATASE_2"/>
    <property type="match status" value="1"/>
</dbReference>
<dbReference type="InterPro" id="IPR000387">
    <property type="entry name" value="Tyr_Pase_dom"/>
</dbReference>
<dbReference type="SUPFAM" id="SSF52799">
    <property type="entry name" value="(Phosphotyrosine protein) phosphatases II"/>
    <property type="match status" value="1"/>
</dbReference>
<protein>
    <recommendedName>
        <fullName evidence="2">protein-tyrosine-phosphatase</fullName>
        <ecNumber evidence="2">3.1.3.48</ecNumber>
    </recommendedName>
</protein>
<dbReference type="Gene3D" id="3.90.190.10">
    <property type="entry name" value="Protein tyrosine phosphatase superfamily"/>
    <property type="match status" value="1"/>
</dbReference>
<dbReference type="AlphaFoldDB" id="A0AAN6ETH0"/>
<feature type="region of interest" description="Disordered" evidence="5">
    <location>
        <begin position="708"/>
        <end position="748"/>
    </location>
</feature>
<dbReference type="PROSITE" id="PS00383">
    <property type="entry name" value="TYR_PHOSPHATASE_1"/>
    <property type="match status" value="1"/>
</dbReference>
<evidence type="ECO:0000256" key="3">
    <source>
        <dbReference type="ARBA" id="ARBA00022801"/>
    </source>
</evidence>
<feature type="compositionally biased region" description="Low complexity" evidence="5">
    <location>
        <begin position="276"/>
        <end position="288"/>
    </location>
</feature>
<dbReference type="PROSITE" id="PS50054">
    <property type="entry name" value="TYR_PHOSPHATASE_DUAL"/>
    <property type="match status" value="1"/>
</dbReference>
<evidence type="ECO:0000259" key="7">
    <source>
        <dbReference type="PROSITE" id="PS50056"/>
    </source>
</evidence>
<evidence type="ECO:0000256" key="5">
    <source>
        <dbReference type="SAM" id="MobiDB-lite"/>
    </source>
</evidence>
<keyword evidence="4" id="KW-0904">Protein phosphatase</keyword>
<feature type="region of interest" description="Disordered" evidence="5">
    <location>
        <begin position="182"/>
        <end position="290"/>
    </location>
</feature>
<dbReference type="EMBL" id="JAJGCB010000013">
    <property type="protein sequence ID" value="KAJ8989590.1"/>
    <property type="molecule type" value="Genomic_DNA"/>
</dbReference>
<feature type="compositionally biased region" description="Low complexity" evidence="5">
    <location>
        <begin position="242"/>
        <end position="252"/>
    </location>
</feature>
<dbReference type="CDD" id="cd14521">
    <property type="entry name" value="DSP_fungal_SDP1-like"/>
    <property type="match status" value="1"/>
</dbReference>
<dbReference type="SMART" id="SM00195">
    <property type="entry name" value="DSPc"/>
    <property type="match status" value="1"/>
</dbReference>
<reference evidence="8" key="1">
    <citation type="submission" date="2023-01" db="EMBL/GenBank/DDBJ databases">
        <title>Exophiala dermititidis isolated from Cystic Fibrosis Patient.</title>
        <authorList>
            <person name="Kurbessoian T."/>
            <person name="Crocker A."/>
            <person name="Murante D."/>
            <person name="Hogan D.A."/>
            <person name="Stajich J.E."/>
        </authorList>
    </citation>
    <scope>NUCLEOTIDE SEQUENCE</scope>
    <source>
        <strain evidence="8">Ex8</strain>
    </source>
</reference>
<gene>
    <name evidence="8" type="primary">CPP1</name>
    <name evidence="8" type="ORF">HRR80_006314</name>
</gene>
<dbReference type="InterPro" id="IPR029021">
    <property type="entry name" value="Prot-tyrosine_phosphatase-like"/>
</dbReference>
<dbReference type="GO" id="GO:0008330">
    <property type="term" value="F:protein tyrosine/threonine phosphatase activity"/>
    <property type="evidence" value="ECO:0007669"/>
    <property type="project" value="TreeGrafter"/>
</dbReference>